<dbReference type="AlphaFoldDB" id="A0A7C9N1B1"/>
<dbReference type="SUPFAM" id="SSF50129">
    <property type="entry name" value="GroES-like"/>
    <property type="match status" value="1"/>
</dbReference>
<evidence type="ECO:0000313" key="2">
    <source>
        <dbReference type="EMBL" id="NAS21414.1"/>
    </source>
</evidence>
<dbReference type="Pfam" id="PF08240">
    <property type="entry name" value="ADH_N"/>
    <property type="match status" value="1"/>
</dbReference>
<dbReference type="InterPro" id="IPR011032">
    <property type="entry name" value="GroES-like_sf"/>
</dbReference>
<evidence type="ECO:0000259" key="1">
    <source>
        <dbReference type="SMART" id="SM00829"/>
    </source>
</evidence>
<organism evidence="2 3">
    <name type="scientific">Herbidospora solisilvae</name>
    <dbReference type="NCBI Taxonomy" id="2696284"/>
    <lineage>
        <taxon>Bacteria</taxon>
        <taxon>Bacillati</taxon>
        <taxon>Actinomycetota</taxon>
        <taxon>Actinomycetes</taxon>
        <taxon>Streptosporangiales</taxon>
        <taxon>Streptosporangiaceae</taxon>
        <taxon>Herbidospora</taxon>
    </lineage>
</organism>
<feature type="domain" description="Enoyl reductase (ER)" evidence="1">
    <location>
        <begin position="10"/>
        <end position="307"/>
    </location>
</feature>
<dbReference type="InterPro" id="IPR013154">
    <property type="entry name" value="ADH-like_N"/>
</dbReference>
<dbReference type="InterPro" id="IPR052733">
    <property type="entry name" value="Chloroplast_QOR"/>
</dbReference>
<dbReference type="GO" id="GO:0016491">
    <property type="term" value="F:oxidoreductase activity"/>
    <property type="evidence" value="ECO:0007669"/>
    <property type="project" value="InterPro"/>
</dbReference>
<sequence>MKAIRFHQYGPSDVLAHEETDRPAAGPGQVVVKVAGTSFNPVDATIRAGYLREVFPVVFPGIPGIDVAGTVAKLGADVTGWAVGDPVVALLPMSGGAAAEYVAVPAGLLAKAPHSVDLADAAALPAVGLTAYQALFEHAALTAGDTVLINGGGGAVGGYAVQLAAGHGATVTATAGPGSAARVRDHGAAEVIDYTRTPLAEAVAGRRFDVILNLVPTGSEETAALAELVADGGVLISTTGPVPEGVGRGVRAVRMFVRSDTAQLTDLVARVDAGTLRIHVAARRPLTDLAAVHDEAVTGRLPGKTILYPA</sequence>
<keyword evidence="3" id="KW-1185">Reference proteome</keyword>
<protein>
    <submittedName>
        <fullName evidence="2">Zinc-binding dehydrogenase</fullName>
    </submittedName>
</protein>
<comment type="caution">
    <text evidence="2">The sequence shown here is derived from an EMBL/GenBank/DDBJ whole genome shotgun (WGS) entry which is preliminary data.</text>
</comment>
<reference evidence="2 3" key="1">
    <citation type="submission" date="2020-01" db="EMBL/GenBank/DDBJ databases">
        <title>Herbidospora sp. NEAU-GS84 nov., a novel actinomycete isolated from soil.</title>
        <authorList>
            <person name="Han L."/>
        </authorList>
    </citation>
    <scope>NUCLEOTIDE SEQUENCE [LARGE SCALE GENOMIC DNA]</scope>
    <source>
        <strain evidence="2 3">NEAU-GS84</strain>
    </source>
</reference>
<dbReference type="Proteomes" id="UP000479526">
    <property type="component" value="Unassembled WGS sequence"/>
</dbReference>
<dbReference type="InterPro" id="IPR036291">
    <property type="entry name" value="NAD(P)-bd_dom_sf"/>
</dbReference>
<dbReference type="CDD" id="cd05289">
    <property type="entry name" value="MDR_like_2"/>
    <property type="match status" value="1"/>
</dbReference>
<dbReference type="RefSeq" id="WP_161478880.1">
    <property type="nucleotide sequence ID" value="NZ_WXEW01000002.1"/>
</dbReference>
<dbReference type="PANTHER" id="PTHR44013">
    <property type="entry name" value="ZINC-TYPE ALCOHOL DEHYDROGENASE-LIKE PROTEIN C16A3.02C"/>
    <property type="match status" value="1"/>
</dbReference>
<dbReference type="Gene3D" id="3.90.180.10">
    <property type="entry name" value="Medium-chain alcohol dehydrogenases, catalytic domain"/>
    <property type="match status" value="1"/>
</dbReference>
<proteinExistence type="predicted"/>
<dbReference type="Pfam" id="PF13602">
    <property type="entry name" value="ADH_zinc_N_2"/>
    <property type="match status" value="1"/>
</dbReference>
<gene>
    <name evidence="2" type="ORF">GT755_06905</name>
</gene>
<dbReference type="PANTHER" id="PTHR44013:SF1">
    <property type="entry name" value="ZINC-TYPE ALCOHOL DEHYDROGENASE-LIKE PROTEIN C16A3.02C"/>
    <property type="match status" value="1"/>
</dbReference>
<dbReference type="SUPFAM" id="SSF51735">
    <property type="entry name" value="NAD(P)-binding Rossmann-fold domains"/>
    <property type="match status" value="1"/>
</dbReference>
<dbReference type="Gene3D" id="3.40.50.720">
    <property type="entry name" value="NAD(P)-binding Rossmann-like Domain"/>
    <property type="match status" value="1"/>
</dbReference>
<dbReference type="SMART" id="SM00829">
    <property type="entry name" value="PKS_ER"/>
    <property type="match status" value="1"/>
</dbReference>
<dbReference type="InterPro" id="IPR020843">
    <property type="entry name" value="ER"/>
</dbReference>
<dbReference type="EMBL" id="WXEW01000002">
    <property type="protein sequence ID" value="NAS21414.1"/>
    <property type="molecule type" value="Genomic_DNA"/>
</dbReference>
<accession>A0A7C9N1B1</accession>
<name>A0A7C9N1B1_9ACTN</name>
<evidence type="ECO:0000313" key="3">
    <source>
        <dbReference type="Proteomes" id="UP000479526"/>
    </source>
</evidence>